<dbReference type="EMBL" id="GBRH01229067">
    <property type="protein sequence ID" value="JAD68828.1"/>
    <property type="molecule type" value="Transcribed_RNA"/>
</dbReference>
<sequence length="80" mass="9453">MLLVQELDLKYLFLVLADTVLLQVVFLCVIPMEKIWFMAFQLSRKSYRPENELIIAKVKCPFWQPISRIAVVLLFNKHVT</sequence>
<feature type="transmembrane region" description="Helical" evidence="1">
    <location>
        <begin position="12"/>
        <end position="32"/>
    </location>
</feature>
<protein>
    <submittedName>
        <fullName evidence="2">Uncharacterized protein</fullName>
    </submittedName>
</protein>
<keyword evidence="1" id="KW-0812">Transmembrane</keyword>
<keyword evidence="1" id="KW-1133">Transmembrane helix</keyword>
<evidence type="ECO:0000313" key="2">
    <source>
        <dbReference type="EMBL" id="JAD68828.1"/>
    </source>
</evidence>
<organism evidence="2">
    <name type="scientific">Arundo donax</name>
    <name type="common">Giant reed</name>
    <name type="synonym">Donax arundinaceus</name>
    <dbReference type="NCBI Taxonomy" id="35708"/>
    <lineage>
        <taxon>Eukaryota</taxon>
        <taxon>Viridiplantae</taxon>
        <taxon>Streptophyta</taxon>
        <taxon>Embryophyta</taxon>
        <taxon>Tracheophyta</taxon>
        <taxon>Spermatophyta</taxon>
        <taxon>Magnoliopsida</taxon>
        <taxon>Liliopsida</taxon>
        <taxon>Poales</taxon>
        <taxon>Poaceae</taxon>
        <taxon>PACMAD clade</taxon>
        <taxon>Arundinoideae</taxon>
        <taxon>Arundineae</taxon>
        <taxon>Arundo</taxon>
    </lineage>
</organism>
<reference evidence="2" key="2">
    <citation type="journal article" date="2015" name="Data Brief">
        <title>Shoot transcriptome of the giant reed, Arundo donax.</title>
        <authorList>
            <person name="Barrero R.A."/>
            <person name="Guerrero F.D."/>
            <person name="Moolhuijzen P."/>
            <person name="Goolsby J.A."/>
            <person name="Tidwell J."/>
            <person name="Bellgard S.E."/>
            <person name="Bellgard M.I."/>
        </authorList>
    </citation>
    <scope>NUCLEOTIDE SEQUENCE</scope>
    <source>
        <tissue evidence="2">Shoot tissue taken approximately 20 cm above the soil surface</tissue>
    </source>
</reference>
<evidence type="ECO:0000256" key="1">
    <source>
        <dbReference type="SAM" id="Phobius"/>
    </source>
</evidence>
<name>A0A0A9C2Y0_ARUDO</name>
<accession>A0A0A9C2Y0</accession>
<reference evidence="2" key="1">
    <citation type="submission" date="2014-09" db="EMBL/GenBank/DDBJ databases">
        <authorList>
            <person name="Magalhaes I.L.F."/>
            <person name="Oliveira U."/>
            <person name="Santos F.R."/>
            <person name="Vidigal T.H.D.A."/>
            <person name="Brescovit A.D."/>
            <person name="Santos A.J."/>
        </authorList>
    </citation>
    <scope>NUCLEOTIDE SEQUENCE</scope>
    <source>
        <tissue evidence="2">Shoot tissue taken approximately 20 cm above the soil surface</tissue>
    </source>
</reference>
<proteinExistence type="predicted"/>
<dbReference type="AlphaFoldDB" id="A0A0A9C2Y0"/>
<keyword evidence="1" id="KW-0472">Membrane</keyword>